<reference evidence="1 2" key="1">
    <citation type="submission" date="2019-07" db="EMBL/GenBank/DDBJ databases">
        <title>WGS assembly of Gossypium tomentosum.</title>
        <authorList>
            <person name="Chen Z.J."/>
            <person name="Sreedasyam A."/>
            <person name="Ando A."/>
            <person name="Song Q."/>
            <person name="De L."/>
            <person name="Hulse-Kemp A."/>
            <person name="Ding M."/>
            <person name="Ye W."/>
            <person name="Kirkbride R."/>
            <person name="Jenkins J."/>
            <person name="Plott C."/>
            <person name="Lovell J."/>
            <person name="Lin Y.-M."/>
            <person name="Vaughn R."/>
            <person name="Liu B."/>
            <person name="Li W."/>
            <person name="Simpson S."/>
            <person name="Scheffler B."/>
            <person name="Saski C."/>
            <person name="Grover C."/>
            <person name="Hu G."/>
            <person name="Conover J."/>
            <person name="Carlson J."/>
            <person name="Shu S."/>
            <person name="Boston L."/>
            <person name="Williams M."/>
            <person name="Peterson D."/>
            <person name="Mcgee K."/>
            <person name="Jones D."/>
            <person name="Wendel J."/>
            <person name="Stelly D."/>
            <person name="Grimwood J."/>
            <person name="Schmutz J."/>
        </authorList>
    </citation>
    <scope>NUCLEOTIDE SEQUENCE [LARGE SCALE GENOMIC DNA]</scope>
    <source>
        <strain evidence="1">7179.01</strain>
    </source>
</reference>
<keyword evidence="2" id="KW-1185">Reference proteome</keyword>
<proteinExistence type="predicted"/>
<sequence>MHDYFRGQNLAHEVWNYQSRRPFVEGCIKVNCHPHISFGSYVSCINT</sequence>
<dbReference type="Proteomes" id="UP000322667">
    <property type="component" value="Chromosome D13"/>
</dbReference>
<dbReference type="AlphaFoldDB" id="A0A5D2HXU5"/>
<organism evidence="1 2">
    <name type="scientific">Gossypium tomentosum</name>
    <name type="common">Hawaiian cotton</name>
    <name type="synonym">Gossypium sandvicense</name>
    <dbReference type="NCBI Taxonomy" id="34277"/>
    <lineage>
        <taxon>Eukaryota</taxon>
        <taxon>Viridiplantae</taxon>
        <taxon>Streptophyta</taxon>
        <taxon>Embryophyta</taxon>
        <taxon>Tracheophyta</taxon>
        <taxon>Spermatophyta</taxon>
        <taxon>Magnoliopsida</taxon>
        <taxon>eudicotyledons</taxon>
        <taxon>Gunneridae</taxon>
        <taxon>Pentapetalae</taxon>
        <taxon>rosids</taxon>
        <taxon>malvids</taxon>
        <taxon>Malvales</taxon>
        <taxon>Malvaceae</taxon>
        <taxon>Malvoideae</taxon>
        <taxon>Gossypium</taxon>
    </lineage>
</organism>
<dbReference type="EMBL" id="CM017635">
    <property type="protein sequence ID" value="TYH35037.1"/>
    <property type="molecule type" value="Genomic_DNA"/>
</dbReference>
<gene>
    <name evidence="1" type="ORF">ES332_D13G165800v1</name>
</gene>
<protein>
    <submittedName>
        <fullName evidence="1">Uncharacterized protein</fullName>
    </submittedName>
</protein>
<name>A0A5D2HXU5_GOSTO</name>
<accession>A0A5D2HXU5</accession>
<evidence type="ECO:0000313" key="2">
    <source>
        <dbReference type="Proteomes" id="UP000322667"/>
    </source>
</evidence>
<evidence type="ECO:0000313" key="1">
    <source>
        <dbReference type="EMBL" id="TYH35037.1"/>
    </source>
</evidence>